<keyword evidence="3" id="KW-0813">Transport</keyword>
<dbReference type="InterPro" id="IPR027417">
    <property type="entry name" value="P-loop_NTPase"/>
</dbReference>
<feature type="compositionally biased region" description="Polar residues" evidence="10">
    <location>
        <begin position="1"/>
        <end position="20"/>
    </location>
</feature>
<evidence type="ECO:0000256" key="2">
    <source>
        <dbReference type="ARBA" id="ARBA00009726"/>
    </source>
</evidence>
<dbReference type="SUPFAM" id="SSF90123">
    <property type="entry name" value="ABC transporter transmembrane region"/>
    <property type="match status" value="2"/>
</dbReference>
<evidence type="ECO:0000256" key="9">
    <source>
        <dbReference type="ARBA" id="ARBA00023136"/>
    </source>
</evidence>
<evidence type="ECO:0000256" key="4">
    <source>
        <dbReference type="ARBA" id="ARBA00022692"/>
    </source>
</evidence>
<feature type="domain" description="ABC transporter" evidence="12">
    <location>
        <begin position="712"/>
        <end position="940"/>
    </location>
</feature>
<keyword evidence="4 11" id="KW-0812">Transmembrane</keyword>
<keyword evidence="9 11" id="KW-0472">Membrane</keyword>
<evidence type="ECO:0000256" key="1">
    <source>
        <dbReference type="ARBA" id="ARBA00004141"/>
    </source>
</evidence>
<feature type="compositionally biased region" description="Polar residues" evidence="10">
    <location>
        <begin position="216"/>
        <end position="228"/>
    </location>
</feature>
<feature type="region of interest" description="Disordered" evidence="10">
    <location>
        <begin position="1"/>
        <end position="99"/>
    </location>
</feature>
<dbReference type="PROSITE" id="PS00211">
    <property type="entry name" value="ABC_TRANSPORTER_1"/>
    <property type="match status" value="2"/>
</dbReference>
<feature type="region of interest" description="Disordered" evidence="10">
    <location>
        <begin position="611"/>
        <end position="684"/>
    </location>
</feature>
<feature type="region of interest" description="Disordered" evidence="10">
    <location>
        <begin position="1452"/>
        <end position="1496"/>
    </location>
</feature>
<organism evidence="14 15">
    <name type="scientific">Testicularia cyperi</name>
    <dbReference type="NCBI Taxonomy" id="1882483"/>
    <lineage>
        <taxon>Eukaryota</taxon>
        <taxon>Fungi</taxon>
        <taxon>Dikarya</taxon>
        <taxon>Basidiomycota</taxon>
        <taxon>Ustilaginomycotina</taxon>
        <taxon>Ustilaginomycetes</taxon>
        <taxon>Ustilaginales</taxon>
        <taxon>Anthracoideaceae</taxon>
        <taxon>Testicularia</taxon>
    </lineage>
</organism>
<evidence type="ECO:0000256" key="11">
    <source>
        <dbReference type="SAM" id="Phobius"/>
    </source>
</evidence>
<feature type="transmembrane region" description="Helical" evidence="11">
    <location>
        <begin position="542"/>
        <end position="563"/>
    </location>
</feature>
<dbReference type="CDD" id="cd18597">
    <property type="entry name" value="ABC_6TM_YOR1_D1_like"/>
    <property type="match status" value="1"/>
</dbReference>
<feature type="transmembrane region" description="Helical" evidence="11">
    <location>
        <begin position="329"/>
        <end position="351"/>
    </location>
</feature>
<accession>A0A317XFK6</accession>
<evidence type="ECO:0000313" key="15">
    <source>
        <dbReference type="Proteomes" id="UP000246740"/>
    </source>
</evidence>
<proteinExistence type="inferred from homology"/>
<dbReference type="InterPro" id="IPR050173">
    <property type="entry name" value="ABC_transporter_C-like"/>
</dbReference>
<dbReference type="InterPro" id="IPR003439">
    <property type="entry name" value="ABC_transporter-like_ATP-bd"/>
</dbReference>
<evidence type="ECO:0000256" key="8">
    <source>
        <dbReference type="ARBA" id="ARBA00023026"/>
    </source>
</evidence>
<comment type="subcellular location">
    <subcellularLocation>
        <location evidence="1">Membrane</location>
        <topology evidence="1">Multi-pass membrane protein</topology>
    </subcellularLocation>
</comment>
<keyword evidence="15" id="KW-1185">Reference proteome</keyword>
<feature type="compositionally biased region" description="Basic and acidic residues" evidence="10">
    <location>
        <begin position="943"/>
        <end position="956"/>
    </location>
</feature>
<dbReference type="GO" id="GO:0016020">
    <property type="term" value="C:membrane"/>
    <property type="evidence" value="ECO:0007669"/>
    <property type="project" value="UniProtKB-SubCell"/>
</dbReference>
<dbReference type="OrthoDB" id="6500128at2759"/>
<dbReference type="GO" id="GO:0005524">
    <property type="term" value="F:ATP binding"/>
    <property type="evidence" value="ECO:0007669"/>
    <property type="project" value="UniProtKB-KW"/>
</dbReference>
<dbReference type="PROSITE" id="PS50929">
    <property type="entry name" value="ABC_TM1F"/>
    <property type="match status" value="2"/>
</dbReference>
<gene>
    <name evidence="14" type="ORF">BCV70DRAFT_167509</name>
</gene>
<evidence type="ECO:0000256" key="10">
    <source>
        <dbReference type="SAM" id="MobiDB-lite"/>
    </source>
</evidence>
<feature type="transmembrane region" description="Helical" evidence="11">
    <location>
        <begin position="1012"/>
        <end position="1036"/>
    </location>
</feature>
<feature type="transmembrane region" description="Helical" evidence="11">
    <location>
        <begin position="428"/>
        <end position="450"/>
    </location>
</feature>
<keyword evidence="6" id="KW-0067">ATP-binding</keyword>
<feature type="region of interest" description="Disordered" evidence="10">
    <location>
        <begin position="216"/>
        <end position="266"/>
    </location>
</feature>
<reference evidence="14 15" key="1">
    <citation type="journal article" date="2018" name="Mol. Biol. Evol.">
        <title>Broad Genomic Sampling Reveals a Smut Pathogenic Ancestry of the Fungal Clade Ustilaginomycotina.</title>
        <authorList>
            <person name="Kijpornyongpan T."/>
            <person name="Mondo S.J."/>
            <person name="Barry K."/>
            <person name="Sandor L."/>
            <person name="Lee J."/>
            <person name="Lipzen A."/>
            <person name="Pangilinan J."/>
            <person name="LaButti K."/>
            <person name="Hainaut M."/>
            <person name="Henrissat B."/>
            <person name="Grigoriev I.V."/>
            <person name="Spatafora J.W."/>
            <person name="Aime M.C."/>
        </authorList>
    </citation>
    <scope>NUCLEOTIDE SEQUENCE [LARGE SCALE GENOMIC DNA]</scope>
    <source>
        <strain evidence="14 15">MCA 3645</strain>
    </source>
</reference>
<evidence type="ECO:0000256" key="6">
    <source>
        <dbReference type="ARBA" id="ARBA00022840"/>
    </source>
</evidence>
<evidence type="ECO:0000256" key="7">
    <source>
        <dbReference type="ARBA" id="ARBA00022989"/>
    </source>
</evidence>
<dbReference type="CDD" id="cd18606">
    <property type="entry name" value="ABC_6TM_YOR1_D2_like"/>
    <property type="match status" value="1"/>
</dbReference>
<evidence type="ECO:0000313" key="14">
    <source>
        <dbReference type="EMBL" id="PWY97174.1"/>
    </source>
</evidence>
<feature type="compositionally biased region" description="Basic and acidic residues" evidence="10">
    <location>
        <begin position="1463"/>
        <end position="1472"/>
    </location>
</feature>
<keyword evidence="8" id="KW-0843">Virulence</keyword>
<dbReference type="InterPro" id="IPR036640">
    <property type="entry name" value="ABC1_TM_sf"/>
</dbReference>
<dbReference type="FunFam" id="1.20.1560.10:FF:000061">
    <property type="entry name" value="ATP-binding cassette transporter YOR1"/>
    <property type="match status" value="1"/>
</dbReference>
<feature type="compositionally biased region" description="Basic and acidic residues" evidence="10">
    <location>
        <begin position="675"/>
        <end position="684"/>
    </location>
</feature>
<evidence type="ECO:0000259" key="12">
    <source>
        <dbReference type="PROSITE" id="PS50893"/>
    </source>
</evidence>
<dbReference type="CDD" id="cd03250">
    <property type="entry name" value="ABCC_MRP_domain1"/>
    <property type="match status" value="1"/>
</dbReference>
<feature type="transmembrane region" description="Helical" evidence="11">
    <location>
        <begin position="505"/>
        <end position="530"/>
    </location>
</feature>
<dbReference type="FunFam" id="1.20.1560.10:FF:000010">
    <property type="entry name" value="Multidrug resistance-associated ABC transporter"/>
    <property type="match status" value="1"/>
</dbReference>
<dbReference type="Gene3D" id="1.20.1560.10">
    <property type="entry name" value="ABC transporter type 1, transmembrane domain"/>
    <property type="match status" value="2"/>
</dbReference>
<protein>
    <submittedName>
        <fullName evidence="14">Putative YOR1-ABC transporter</fullName>
    </submittedName>
</protein>
<evidence type="ECO:0000256" key="5">
    <source>
        <dbReference type="ARBA" id="ARBA00022741"/>
    </source>
</evidence>
<feature type="transmembrane region" description="Helical" evidence="11">
    <location>
        <begin position="1126"/>
        <end position="1144"/>
    </location>
</feature>
<feature type="domain" description="ABC transmembrane type-1" evidence="13">
    <location>
        <begin position="1017"/>
        <end position="1292"/>
    </location>
</feature>
<feature type="domain" description="ABC transporter" evidence="12">
    <location>
        <begin position="1330"/>
        <end position="1610"/>
    </location>
</feature>
<evidence type="ECO:0000256" key="3">
    <source>
        <dbReference type="ARBA" id="ARBA00022448"/>
    </source>
</evidence>
<feature type="compositionally biased region" description="Pro residues" evidence="10">
    <location>
        <begin position="236"/>
        <end position="251"/>
    </location>
</feature>
<dbReference type="InterPro" id="IPR011527">
    <property type="entry name" value="ABC1_TM_dom"/>
</dbReference>
<feature type="transmembrane region" description="Helical" evidence="11">
    <location>
        <begin position="1235"/>
        <end position="1253"/>
    </location>
</feature>
<dbReference type="InterPro" id="IPR017871">
    <property type="entry name" value="ABC_transporter-like_CS"/>
</dbReference>
<feature type="transmembrane region" description="Helical" evidence="11">
    <location>
        <begin position="1150"/>
        <end position="1169"/>
    </location>
</feature>
<comment type="similarity">
    <text evidence="2">Belongs to the ABC transporter superfamily. ABCC family. Conjugate transporter (TC 3.A.1.208) subfamily.</text>
</comment>
<feature type="transmembrane region" description="Helical" evidence="11">
    <location>
        <begin position="1048"/>
        <end position="1081"/>
    </location>
</feature>
<feature type="transmembrane region" description="Helical" evidence="11">
    <location>
        <begin position="401"/>
        <end position="422"/>
    </location>
</feature>
<dbReference type="FunFam" id="3.40.50.300:FF:000997">
    <property type="entry name" value="Multidrug resistance-associated protein 1"/>
    <property type="match status" value="1"/>
</dbReference>
<name>A0A317XFK6_9BASI</name>
<dbReference type="Proteomes" id="UP000246740">
    <property type="component" value="Unassembled WGS sequence"/>
</dbReference>
<dbReference type="InterPro" id="IPR003593">
    <property type="entry name" value="AAA+_ATPase"/>
</dbReference>
<keyword evidence="7 11" id="KW-1133">Transmembrane helix</keyword>
<keyword evidence="5" id="KW-0547">Nucleotide-binding</keyword>
<feature type="domain" description="ABC transmembrane type-1" evidence="13">
    <location>
        <begin position="282"/>
        <end position="568"/>
    </location>
</feature>
<dbReference type="PROSITE" id="PS50893">
    <property type="entry name" value="ABC_TRANSPORTER_2"/>
    <property type="match status" value="2"/>
</dbReference>
<evidence type="ECO:0000259" key="13">
    <source>
        <dbReference type="PROSITE" id="PS50929"/>
    </source>
</evidence>
<feature type="compositionally biased region" description="Polar residues" evidence="10">
    <location>
        <begin position="38"/>
        <end position="56"/>
    </location>
</feature>
<sequence length="1626" mass="179282">MTETAGSQPLSGPATTSYHQHTSEDHVDTTGAAVPSAVPSQPKTLPNSASAPSTVGSEDEHQSHSSNSAADPESAISAKAVSPGQETKPGFEYNPGDRKFEGKHREKWYQLWRPKDPPPPPPASLDDAKMIPLANASFINRLVFAWMTPIMMLGYQRPLETTDLWAMSEDLSAKRLGDQLQQDWQRRVKEAKEYNEQLESGEIQPGWRQKTSWKLRSTLNPSGGSVQQRESRWRAPPKPTSAPASGPPKPGQPKAKKVKDPSGHKKPSLVWAMHDQLGWKLWTGLVFKIIGDTAAITSPLVLKAIIQYAQELYYAHRAGLPQPNVGRGVGLSFALFFMQVLSSLCVHQFFWRSMSCGVESRAALITAIFNRAMRMNGKARASGKLINHISTDCSRIDFASAWFTIVFAAPIQMIICIIILIVQLGPSALAGFAVFFIATPLQMQSMKALFTLRRGSMKWTDARAKAIQEVLSGMRIVKSFSHESKWLERIYDIRRRELNGIRKILIIRSANIAVAFSLPILAAVLAFVVYSLTGNDLNPAVVFPSLTLFQLLRMPLMFLPLSLSATTDAKNAFDRLYTVFVAEQLDDSFEHDDDSKYALVVRDGSFRWETAEADPGADAKGKGKGKGKKEKSKDKGRQDGNAADAKQSKTRKFFHKSNPVPSANDPTLPAPVTAKKADSDNDRRLQELQAEQDAGVAGEGSDAVITETKMEPKMGEATEAGAGEEEVQEPFSMTHLNVSIPKGELVAIVGPVGSGKSSFLQACIGEMRKTGGTVQWGSERVAYCSQSAWIQNATVRDNILFGQPFEEERYWHAVKVSELEADLAILPGGDLTEIGEKGVNLSGGQKQRVNIARALYYNAEIVCLDDPLSAVDAHVGKALFYNAIMSLRAKGCTVLLVTHALHFLPDVDRIITLEDGRIVEMGTYDQLNSANGPFSRLVLEFGGQKEQEEEEKKGDEGEAIEEEAGKGKKTDRTQLSGQKDGKAGALMEAEERNTGSVALRVYLEYFKFGRGVYMVPLCVISLVLMQASNILNSYWLIWWQENKFDNSIGFYMGIYAMLGIVMTIFTFVMGVAMGFLSYYACKKLHHEAIQRVVYAPMAWLDVTPIGRIMNRFSKDVDVVDNQLADAVRMAANTLASVAGAVILITILTHYFVIAVAVILVFYFFGAMFYRSSAREVKRLDAILRSSLYSHFSETLSGLATIRAYRETDTFVRENQKRMDVENRAYYLSITNQRWLGVRLDMLGALLVLIVALLTTASSTPITGGNAGIALTYMLTVSQAFSWMTRQIAEVENDTASVERLLYYAEELEQEKPQVREDNRVPESWPEHGRIDFKDIWLSYRPGLPSVLKGISFSVGSGEKVGIVGRTGAGKSSLLTALLRLVELSKGSISIDGIDVANIGLEDLRRKLAILPQDPLLFSGTLRSNLDPFGIYDDARLNDALKRAYLINDDTQTHGATTPVALPEGEKLTHDDDSSSTSAENEKLGLPASGDATPGKPVSRINLDTVIEEEGSNLSVGQRSLVSLARALVKNSKIILLDEATASVDLETDAKIQQTIREEFANRTILCIAHRLRTILSYDRIAVFDKGTLAEYASPLELFDRPDGIFHSMCVRSNITRDEILRNAKSA</sequence>
<dbReference type="Gene3D" id="3.40.50.300">
    <property type="entry name" value="P-loop containing nucleotide triphosphate hydrolases"/>
    <property type="match status" value="2"/>
</dbReference>
<dbReference type="GO" id="GO:0140359">
    <property type="term" value="F:ABC-type transporter activity"/>
    <property type="evidence" value="ECO:0007669"/>
    <property type="project" value="InterPro"/>
</dbReference>
<dbReference type="Pfam" id="PF00005">
    <property type="entry name" value="ABC_tran"/>
    <property type="match status" value="2"/>
</dbReference>
<dbReference type="InParanoid" id="A0A317XFK6"/>
<dbReference type="SUPFAM" id="SSF52540">
    <property type="entry name" value="P-loop containing nucleoside triphosphate hydrolases"/>
    <property type="match status" value="2"/>
</dbReference>
<dbReference type="CDD" id="cd03244">
    <property type="entry name" value="ABCC_MRP_domain2"/>
    <property type="match status" value="1"/>
</dbReference>
<dbReference type="EMBL" id="KZ819216">
    <property type="protein sequence ID" value="PWY97174.1"/>
    <property type="molecule type" value="Genomic_DNA"/>
</dbReference>
<dbReference type="GO" id="GO:0016887">
    <property type="term" value="F:ATP hydrolysis activity"/>
    <property type="evidence" value="ECO:0007669"/>
    <property type="project" value="InterPro"/>
</dbReference>
<dbReference type="PANTHER" id="PTHR24223:SF456">
    <property type="entry name" value="MULTIDRUG RESISTANCE-ASSOCIATED PROTEIN LETHAL(2)03659"/>
    <property type="match status" value="1"/>
</dbReference>
<feature type="compositionally biased region" description="Basic and acidic residues" evidence="10">
    <location>
        <begin position="963"/>
        <end position="972"/>
    </location>
</feature>
<dbReference type="Pfam" id="PF00664">
    <property type="entry name" value="ABC_membrane"/>
    <property type="match status" value="2"/>
</dbReference>
<dbReference type="STRING" id="1882483.A0A317XFK6"/>
<dbReference type="SMART" id="SM00382">
    <property type="entry name" value="AAA"/>
    <property type="match status" value="2"/>
</dbReference>
<dbReference type="PANTHER" id="PTHR24223">
    <property type="entry name" value="ATP-BINDING CASSETTE SUB-FAMILY C"/>
    <property type="match status" value="1"/>
</dbReference>
<feature type="region of interest" description="Disordered" evidence="10">
    <location>
        <begin position="943"/>
        <end position="986"/>
    </location>
</feature>